<dbReference type="PROSITE" id="PS00464">
    <property type="entry name" value="RIBOSOMAL_L22"/>
    <property type="match status" value="1"/>
</dbReference>
<keyword evidence="3 7" id="KW-0694">RNA-binding</keyword>
<dbReference type="Gene3D" id="3.90.470.10">
    <property type="entry name" value="Ribosomal protein L22/L17"/>
    <property type="match status" value="1"/>
</dbReference>
<dbReference type="NCBIfam" id="TIGR01044">
    <property type="entry name" value="rplV_bact"/>
    <property type="match status" value="1"/>
</dbReference>
<dbReference type="GO" id="GO:0003735">
    <property type="term" value="F:structural constituent of ribosome"/>
    <property type="evidence" value="ECO:0007669"/>
    <property type="project" value="InterPro"/>
</dbReference>
<comment type="subunit">
    <text evidence="7 9">Part of the 50S ribosomal subunit.</text>
</comment>
<dbReference type="GO" id="GO:0022625">
    <property type="term" value="C:cytosolic large ribosomal subunit"/>
    <property type="evidence" value="ECO:0007669"/>
    <property type="project" value="TreeGrafter"/>
</dbReference>
<protein>
    <recommendedName>
        <fullName evidence="6 7">Large ribosomal subunit protein uL22</fullName>
    </recommendedName>
</protein>
<evidence type="ECO:0000256" key="10">
    <source>
        <dbReference type="RuleBase" id="RU004008"/>
    </source>
</evidence>
<organism evidence="11 12">
    <name type="scientific">candidate division KSB3 bacterium</name>
    <dbReference type="NCBI Taxonomy" id="2044937"/>
    <lineage>
        <taxon>Bacteria</taxon>
        <taxon>candidate division KSB3</taxon>
    </lineage>
</organism>
<evidence type="ECO:0000256" key="2">
    <source>
        <dbReference type="ARBA" id="ARBA00022730"/>
    </source>
</evidence>
<dbReference type="InterPro" id="IPR047867">
    <property type="entry name" value="Ribosomal_uL22_bac/org-type"/>
</dbReference>
<keyword evidence="5 7" id="KW-0687">Ribonucleoprotein</keyword>
<dbReference type="GO" id="GO:0019843">
    <property type="term" value="F:rRNA binding"/>
    <property type="evidence" value="ECO:0007669"/>
    <property type="project" value="UniProtKB-UniRule"/>
</dbReference>
<dbReference type="SUPFAM" id="SSF54843">
    <property type="entry name" value="Ribosomal protein L22"/>
    <property type="match status" value="1"/>
</dbReference>
<reference evidence="11" key="1">
    <citation type="submission" date="2019-11" db="EMBL/GenBank/DDBJ databases">
        <title>Microbial mats filling the niche in hypersaline microbial mats.</title>
        <authorList>
            <person name="Wong H.L."/>
            <person name="Macleod F.I."/>
            <person name="White R.A. III"/>
            <person name="Burns B.P."/>
        </authorList>
    </citation>
    <scope>NUCLEOTIDE SEQUENCE</scope>
    <source>
        <strain evidence="11">Rbin_158</strain>
    </source>
</reference>
<dbReference type="GO" id="GO:0006412">
    <property type="term" value="P:translation"/>
    <property type="evidence" value="ECO:0007669"/>
    <property type="project" value="UniProtKB-UniRule"/>
</dbReference>
<dbReference type="CDD" id="cd00336">
    <property type="entry name" value="Ribosomal_L22"/>
    <property type="match status" value="1"/>
</dbReference>
<dbReference type="InterPro" id="IPR005727">
    <property type="entry name" value="Ribosomal_uL22_bac/chlpt-type"/>
</dbReference>
<keyword evidence="4 7" id="KW-0689">Ribosomal protein</keyword>
<evidence type="ECO:0000256" key="5">
    <source>
        <dbReference type="ARBA" id="ARBA00023274"/>
    </source>
</evidence>
<dbReference type="InterPro" id="IPR036394">
    <property type="entry name" value="Ribosomal_uL22_sf"/>
</dbReference>
<dbReference type="Pfam" id="PF00237">
    <property type="entry name" value="Ribosomal_L22"/>
    <property type="match status" value="1"/>
</dbReference>
<evidence type="ECO:0000313" key="11">
    <source>
        <dbReference type="EMBL" id="MBD3326994.1"/>
    </source>
</evidence>
<evidence type="ECO:0000256" key="7">
    <source>
        <dbReference type="HAMAP-Rule" id="MF_01331"/>
    </source>
</evidence>
<dbReference type="AlphaFoldDB" id="A0A9D5JZ21"/>
<comment type="caution">
    <text evidence="11">The sequence shown here is derived from an EMBL/GenBank/DDBJ whole genome shotgun (WGS) entry which is preliminary data.</text>
</comment>
<dbReference type="PANTHER" id="PTHR13501">
    <property type="entry name" value="CHLOROPLAST 50S RIBOSOMAL PROTEIN L22-RELATED"/>
    <property type="match status" value="1"/>
</dbReference>
<keyword evidence="2 7" id="KW-0699">rRNA-binding</keyword>
<evidence type="ECO:0000256" key="6">
    <source>
        <dbReference type="ARBA" id="ARBA00035207"/>
    </source>
</evidence>
<evidence type="ECO:0000256" key="1">
    <source>
        <dbReference type="ARBA" id="ARBA00009451"/>
    </source>
</evidence>
<evidence type="ECO:0000313" key="12">
    <source>
        <dbReference type="Proteomes" id="UP000649604"/>
    </source>
</evidence>
<dbReference type="InterPro" id="IPR001063">
    <property type="entry name" value="Ribosomal_uL22"/>
</dbReference>
<dbReference type="HAMAP" id="MF_01331_B">
    <property type="entry name" value="Ribosomal_uL22_B"/>
    <property type="match status" value="1"/>
</dbReference>
<comment type="similarity">
    <text evidence="1 7 8">Belongs to the universal ribosomal protein uL22 family.</text>
</comment>
<gene>
    <name evidence="7 11" type="primary">rplV</name>
    <name evidence="11" type="ORF">GF339_20580</name>
</gene>
<evidence type="ECO:0000256" key="9">
    <source>
        <dbReference type="RuleBase" id="RU004006"/>
    </source>
</evidence>
<dbReference type="PANTHER" id="PTHR13501:SF8">
    <property type="entry name" value="LARGE RIBOSOMAL SUBUNIT PROTEIN UL22M"/>
    <property type="match status" value="1"/>
</dbReference>
<evidence type="ECO:0000256" key="3">
    <source>
        <dbReference type="ARBA" id="ARBA00022884"/>
    </source>
</evidence>
<dbReference type="EMBL" id="WJJP01000669">
    <property type="protein sequence ID" value="MBD3326994.1"/>
    <property type="molecule type" value="Genomic_DNA"/>
</dbReference>
<proteinExistence type="inferred from homology"/>
<dbReference type="InterPro" id="IPR018260">
    <property type="entry name" value="Ribosomal_uL22_CS"/>
</dbReference>
<dbReference type="Proteomes" id="UP000649604">
    <property type="component" value="Unassembled WGS sequence"/>
</dbReference>
<comment type="function">
    <text evidence="7">The globular domain of the protein is located near the polypeptide exit tunnel on the outside of the subunit, while an extended beta-hairpin is found that lines the wall of the exit tunnel in the center of the 70S ribosome.</text>
</comment>
<evidence type="ECO:0000256" key="4">
    <source>
        <dbReference type="ARBA" id="ARBA00022980"/>
    </source>
</evidence>
<accession>A0A9D5JZ21</accession>
<name>A0A9D5JZ21_9BACT</name>
<comment type="function">
    <text evidence="7 10">This protein binds specifically to 23S rRNA; its binding is stimulated by other ribosomal proteins, e.g., L4, L17, and L20. It is important during the early stages of 50S assembly. It makes multiple contacts with different domains of the 23S rRNA in the assembled 50S subunit and ribosome.</text>
</comment>
<sequence>MMAVKSIGRYVRVSPRKARLVVDMIRGRYVQEALDILRDSPKAVAETIEKLVRVGVSNAVNNEEVADEDALYIKEAYVDQGPTMKRFRPRAMGRATRIRKRTSHITIILDEKP</sequence>
<evidence type="ECO:0000256" key="8">
    <source>
        <dbReference type="RuleBase" id="RU004005"/>
    </source>
</evidence>